<protein>
    <submittedName>
        <fullName evidence="3">CarD family transcriptional regulator</fullName>
    </submittedName>
</protein>
<dbReference type="InterPro" id="IPR036101">
    <property type="entry name" value="CarD-like/TRCF_RID_sf"/>
</dbReference>
<dbReference type="Gene3D" id="2.40.10.170">
    <property type="match status" value="1"/>
</dbReference>
<dbReference type="InterPro" id="IPR048792">
    <property type="entry name" value="CarD_C"/>
</dbReference>
<dbReference type="Pfam" id="PF02559">
    <property type="entry name" value="CarD_TRCF_RID"/>
    <property type="match status" value="1"/>
</dbReference>
<dbReference type="InterPro" id="IPR052531">
    <property type="entry name" value="CarD-like_regulator"/>
</dbReference>
<evidence type="ECO:0000313" key="3">
    <source>
        <dbReference type="EMBL" id="MFC2948882.1"/>
    </source>
</evidence>
<dbReference type="PANTHER" id="PTHR38447">
    <property type="entry name" value="TRANSCRIPTION FACTOR YDEB-RELATED"/>
    <property type="match status" value="1"/>
</dbReference>
<dbReference type="InterPro" id="IPR042215">
    <property type="entry name" value="CarD-like_C"/>
</dbReference>
<dbReference type="EMBL" id="JBHRRZ010000017">
    <property type="protein sequence ID" value="MFC2948882.1"/>
    <property type="molecule type" value="Genomic_DNA"/>
</dbReference>
<evidence type="ECO:0000259" key="2">
    <source>
        <dbReference type="SMART" id="SM01058"/>
    </source>
</evidence>
<organism evidence="3 4">
    <name type="scientific">Virgibacillus sediminis</name>
    <dbReference type="NCBI Taxonomy" id="202260"/>
    <lineage>
        <taxon>Bacteria</taxon>
        <taxon>Bacillati</taxon>
        <taxon>Bacillota</taxon>
        <taxon>Bacilli</taxon>
        <taxon>Bacillales</taxon>
        <taxon>Bacillaceae</taxon>
        <taxon>Virgibacillus</taxon>
    </lineage>
</organism>
<sequence length="163" mass="19093">MFNVGDVIIYSVHGLSKIDDICDKTYGDVTRSYYVLHPLEDPKLTINTPVDNERVVMLAVMEKEEAEEILQSFQQPGIQWIEDVRQRRQTYRKLVNSGDRREIAKVVNTLIRRKREAEREHKKLLDQDRHLLANTQNIMFKELAVALRISAEEVADEVNRMIE</sequence>
<dbReference type="PANTHER" id="PTHR38447:SF1">
    <property type="entry name" value="RNA POLYMERASE-BINDING TRANSCRIPTION FACTOR CARD"/>
    <property type="match status" value="1"/>
</dbReference>
<reference evidence="4" key="1">
    <citation type="journal article" date="2019" name="Int. J. Syst. Evol. Microbiol.">
        <title>The Global Catalogue of Microorganisms (GCM) 10K type strain sequencing project: providing services to taxonomists for standard genome sequencing and annotation.</title>
        <authorList>
            <consortium name="The Broad Institute Genomics Platform"/>
            <consortium name="The Broad Institute Genome Sequencing Center for Infectious Disease"/>
            <person name="Wu L."/>
            <person name="Ma J."/>
        </authorList>
    </citation>
    <scope>NUCLEOTIDE SEQUENCE [LARGE SCALE GENOMIC DNA]</scope>
    <source>
        <strain evidence="4">KCTC 13193</strain>
    </source>
</reference>
<proteinExistence type="predicted"/>
<keyword evidence="1" id="KW-0175">Coiled coil</keyword>
<dbReference type="SUPFAM" id="SSF141259">
    <property type="entry name" value="CarD-like"/>
    <property type="match status" value="1"/>
</dbReference>
<dbReference type="SMART" id="SM01058">
    <property type="entry name" value="CarD_TRCF"/>
    <property type="match status" value="1"/>
</dbReference>
<dbReference type="InterPro" id="IPR003711">
    <property type="entry name" value="CarD-like/TRCF_RID"/>
</dbReference>
<evidence type="ECO:0000256" key="1">
    <source>
        <dbReference type="SAM" id="Coils"/>
    </source>
</evidence>
<dbReference type="Gene3D" id="1.20.58.1290">
    <property type="entry name" value="CarD-like, C-terminal domain"/>
    <property type="match status" value="1"/>
</dbReference>
<evidence type="ECO:0000313" key="4">
    <source>
        <dbReference type="Proteomes" id="UP001595387"/>
    </source>
</evidence>
<dbReference type="Pfam" id="PF21095">
    <property type="entry name" value="CarD_C"/>
    <property type="match status" value="1"/>
</dbReference>
<gene>
    <name evidence="3" type="ORF">ACFODW_11105</name>
</gene>
<comment type="caution">
    <text evidence="3">The sequence shown here is derived from an EMBL/GenBank/DDBJ whole genome shotgun (WGS) entry which is preliminary data.</text>
</comment>
<feature type="domain" description="CarD-like/TRCF RNAP-interacting" evidence="2">
    <location>
        <begin position="1"/>
        <end position="111"/>
    </location>
</feature>
<dbReference type="Proteomes" id="UP001595387">
    <property type="component" value="Unassembled WGS sequence"/>
</dbReference>
<feature type="coiled-coil region" evidence="1">
    <location>
        <begin position="100"/>
        <end position="127"/>
    </location>
</feature>
<dbReference type="RefSeq" id="WP_390306371.1">
    <property type="nucleotide sequence ID" value="NZ_JBHRRZ010000017.1"/>
</dbReference>
<accession>A0ABV7A768</accession>
<keyword evidence="4" id="KW-1185">Reference proteome</keyword>
<name>A0ABV7A768_9BACI</name>